<dbReference type="Gene3D" id="3.40.50.11540">
    <property type="entry name" value="NADH-ubiquinone oxidoreductase 51kDa subunit"/>
    <property type="match status" value="1"/>
</dbReference>
<dbReference type="PATRIC" id="fig|178606.4.peg.1181"/>
<comment type="similarity">
    <text evidence="1">Belongs to the complex I 51 kDa subunit family.</text>
</comment>
<dbReference type="Proteomes" id="UP000029452">
    <property type="component" value="Unassembled WGS sequence"/>
</dbReference>
<dbReference type="GO" id="GO:0046872">
    <property type="term" value="F:metal ion binding"/>
    <property type="evidence" value="ECO:0007669"/>
    <property type="project" value="UniProtKB-KW"/>
</dbReference>
<dbReference type="PANTHER" id="PTHR43578">
    <property type="entry name" value="NADH-QUINONE OXIDOREDUCTASE SUBUNIT F"/>
    <property type="match status" value="1"/>
</dbReference>
<evidence type="ECO:0000256" key="4">
    <source>
        <dbReference type="ARBA" id="ARBA00022714"/>
    </source>
</evidence>
<keyword evidence="7" id="KW-0411">Iron-sulfur</keyword>
<dbReference type="GO" id="GO:0051537">
    <property type="term" value="F:2 iron, 2 sulfur cluster binding"/>
    <property type="evidence" value="ECO:0007669"/>
    <property type="project" value="UniProtKB-KW"/>
</dbReference>
<dbReference type="Gene3D" id="3.10.20.600">
    <property type="match status" value="1"/>
</dbReference>
<dbReference type="FunFam" id="3.40.50.11540:FF:000001">
    <property type="entry name" value="NADH dehydrogenase [ubiquinone] flavoprotein 1, mitochondrial"/>
    <property type="match status" value="1"/>
</dbReference>
<dbReference type="GO" id="GO:0010181">
    <property type="term" value="F:FMN binding"/>
    <property type="evidence" value="ECO:0007669"/>
    <property type="project" value="InterPro"/>
</dbReference>
<dbReference type="PANTHER" id="PTHR43578:SF3">
    <property type="entry name" value="NADH-QUINONE OXIDOREDUCTASE SUBUNIT F"/>
    <property type="match status" value="1"/>
</dbReference>
<dbReference type="Pfam" id="PF01512">
    <property type="entry name" value="Complex1_51K"/>
    <property type="match status" value="1"/>
</dbReference>
<dbReference type="CDD" id="cd03064">
    <property type="entry name" value="TRX_Fd_NuoE"/>
    <property type="match status" value="1"/>
</dbReference>
<dbReference type="Pfam" id="PF01257">
    <property type="entry name" value="2Fe-2S_thioredx"/>
    <property type="match status" value="1"/>
</dbReference>
<dbReference type="InterPro" id="IPR019575">
    <property type="entry name" value="Nuop51_4Fe4S-bd"/>
</dbReference>
<dbReference type="Pfam" id="PF10531">
    <property type="entry name" value="SLBB"/>
    <property type="match status" value="1"/>
</dbReference>
<evidence type="ECO:0000313" key="12">
    <source>
        <dbReference type="Proteomes" id="UP000029452"/>
    </source>
</evidence>
<dbReference type="SUPFAM" id="SSF52833">
    <property type="entry name" value="Thioredoxin-like"/>
    <property type="match status" value="1"/>
</dbReference>
<dbReference type="InterPro" id="IPR011538">
    <property type="entry name" value="Nuo51_FMN-bd"/>
</dbReference>
<evidence type="ECO:0000256" key="6">
    <source>
        <dbReference type="ARBA" id="ARBA00023004"/>
    </source>
</evidence>
<dbReference type="OMA" id="HWVNLIM"/>
<dbReference type="Gene3D" id="1.10.10.1590">
    <property type="entry name" value="NADH-quinone oxidoreductase subunit E"/>
    <property type="match status" value="1"/>
</dbReference>
<dbReference type="Pfam" id="PF10589">
    <property type="entry name" value="NADH_4Fe-4S"/>
    <property type="match status" value="1"/>
</dbReference>
<protein>
    <submittedName>
        <fullName evidence="11">NADH-ubiquinone oxidoreductase chain F</fullName>
        <ecNumber evidence="11">1.6.5.3</ecNumber>
    </submittedName>
</protein>
<evidence type="ECO:0000256" key="2">
    <source>
        <dbReference type="ARBA" id="ARBA00010643"/>
    </source>
</evidence>
<keyword evidence="5" id="KW-0479">Metal-binding</keyword>
<dbReference type="InterPro" id="IPR042128">
    <property type="entry name" value="NuoE_dom"/>
</dbReference>
<sequence length="634" mass="69728">MEQQEAAVNEMTAGKNGKPSRSETEILEEWSTPEQAVLPLLHYYMEKKNYISESDVSKISQLTGLSVSDILGIGTFYQHFVFHPTGKNSVRVCLTTPCLFRGGKKTFETLSKTLGIGLEETTPDGLFTLYPAQCLGQCSEAPSFSINDDVYVGTSPEEIPSILEEYRKGKICQTIVPCGKPLANEPVVFTGLRAEKTRYLERYREDHGYRALESLLKSGDAEAAFEQIRLSGVAGRGGGAFPMYRKLDAVRKNPPPRYLVCNADEGEPGTFKDRYIMERDPHSLIEGMAIAARIIGAEEGFIYLRSEYPHSFHILEKAIAEARNAGLLGPRILGSDFSFRLRLYRGAGAYICGEETSLINSLEGKRAYPRNKPPHLSEVGLWGKPTEEQNVETLANLPSILRNGGDWYARLGDVKSPGTKLFCLSGHIARPGLYEIPLGMSLRSLIEDLGGGIPGGRSLKGLLPAGSASKMLLPRHLDLSLDYPSIAEVGAFLGSASVIVMDDSVCMVDLAYWIAAFSHHESCGQCTPCRDGTEDVYEILLKIIQGEGKPAYLDLLKSIGTYMREASICGLGQSAPNIPLSSMEYFEDEWKAHIVDHVCPTGVCSMRRNGILLFPPRRSRGIVAELPQMHFSVP</sequence>
<dbReference type="GO" id="GO:0016491">
    <property type="term" value="F:oxidoreductase activity"/>
    <property type="evidence" value="ECO:0007669"/>
    <property type="project" value="UniProtKB-KW"/>
</dbReference>
<organism evidence="11 12">
    <name type="scientific">Leptospirillum ferriphilum</name>
    <dbReference type="NCBI Taxonomy" id="178606"/>
    <lineage>
        <taxon>Bacteria</taxon>
        <taxon>Pseudomonadati</taxon>
        <taxon>Nitrospirota</taxon>
        <taxon>Nitrospiria</taxon>
        <taxon>Nitrospirales</taxon>
        <taxon>Nitrospiraceae</taxon>
        <taxon>Leptospirillum</taxon>
    </lineage>
</organism>
<keyword evidence="11" id="KW-0560">Oxidoreductase</keyword>
<comment type="caution">
    <text evidence="11">The sequence shown here is derived from an EMBL/GenBank/DDBJ whole genome shotgun (WGS) entry which is preliminary data.</text>
</comment>
<dbReference type="InterPro" id="IPR001949">
    <property type="entry name" value="NADH-UbQ_OxRdtase_51kDa_CS"/>
</dbReference>
<evidence type="ECO:0000256" key="9">
    <source>
        <dbReference type="SAM" id="MobiDB-lite"/>
    </source>
</evidence>
<comment type="similarity">
    <text evidence="2">Belongs to the complex I 24 kDa subunit family.</text>
</comment>
<proteinExistence type="inferred from homology"/>
<dbReference type="InterPro" id="IPR036249">
    <property type="entry name" value="Thioredoxin-like_sf"/>
</dbReference>
<feature type="region of interest" description="Disordered" evidence="9">
    <location>
        <begin position="1"/>
        <end position="28"/>
    </location>
</feature>
<keyword evidence="3" id="KW-0004">4Fe-4S</keyword>
<dbReference type="GO" id="GO:0008137">
    <property type="term" value="F:NADH dehydrogenase (ubiquinone) activity"/>
    <property type="evidence" value="ECO:0007669"/>
    <property type="project" value="InterPro"/>
</dbReference>
<dbReference type="InterPro" id="IPR037207">
    <property type="entry name" value="Nuop51_4Fe4S-bd_sf"/>
</dbReference>
<gene>
    <name evidence="11" type="ORF">LptCag_0648</name>
</gene>
<comment type="cofactor">
    <cofactor evidence="8">
        <name>[2Fe-2S] cluster</name>
        <dbReference type="ChEBI" id="CHEBI:190135"/>
    </cofactor>
</comment>
<dbReference type="AlphaFoldDB" id="A0A094WEI2"/>
<dbReference type="EMBL" id="JPGK01000004">
    <property type="protein sequence ID" value="KGA94022.1"/>
    <property type="molecule type" value="Genomic_DNA"/>
</dbReference>
<keyword evidence="6" id="KW-0408">Iron</keyword>
<dbReference type="Gene3D" id="1.20.1440.230">
    <property type="entry name" value="NADH-ubiquinone oxidoreductase 51kDa subunit, iron-sulphur binding domain"/>
    <property type="match status" value="1"/>
</dbReference>
<keyword evidence="11" id="KW-0830">Ubiquinone</keyword>
<dbReference type="SUPFAM" id="SSF142019">
    <property type="entry name" value="Nqo1 FMN-binding domain-like"/>
    <property type="match status" value="1"/>
</dbReference>
<evidence type="ECO:0000313" key="11">
    <source>
        <dbReference type="EMBL" id="KGA94022.1"/>
    </source>
</evidence>
<dbReference type="InterPro" id="IPR037225">
    <property type="entry name" value="Nuo51_FMN-bd_sf"/>
</dbReference>
<evidence type="ECO:0000256" key="5">
    <source>
        <dbReference type="ARBA" id="ARBA00022723"/>
    </source>
</evidence>
<dbReference type="PROSITE" id="PS01099">
    <property type="entry name" value="COMPLEX1_24K"/>
    <property type="match status" value="1"/>
</dbReference>
<keyword evidence="4" id="KW-0001">2Fe-2S</keyword>
<dbReference type="PROSITE" id="PS00645">
    <property type="entry name" value="COMPLEX1_51K_2"/>
    <property type="match status" value="1"/>
</dbReference>
<dbReference type="EC" id="1.6.5.3" evidence="11"/>
<dbReference type="InterPro" id="IPR019554">
    <property type="entry name" value="Soluble_ligand-bd"/>
</dbReference>
<evidence type="ECO:0000256" key="8">
    <source>
        <dbReference type="ARBA" id="ARBA00034078"/>
    </source>
</evidence>
<dbReference type="InterPro" id="IPR002023">
    <property type="entry name" value="NuoE-like"/>
</dbReference>
<dbReference type="GO" id="GO:0051539">
    <property type="term" value="F:4 iron, 4 sulfur cluster binding"/>
    <property type="evidence" value="ECO:0007669"/>
    <property type="project" value="UniProtKB-KW"/>
</dbReference>
<evidence type="ECO:0000256" key="7">
    <source>
        <dbReference type="ARBA" id="ARBA00023014"/>
    </source>
</evidence>
<evidence type="ECO:0000256" key="1">
    <source>
        <dbReference type="ARBA" id="ARBA00007523"/>
    </source>
</evidence>
<dbReference type="Gene3D" id="3.40.30.10">
    <property type="entry name" value="Glutaredoxin"/>
    <property type="match status" value="1"/>
</dbReference>
<dbReference type="SUPFAM" id="SSF140490">
    <property type="entry name" value="Nqo1C-terminal domain-like"/>
    <property type="match status" value="1"/>
</dbReference>
<dbReference type="SMART" id="SM00928">
    <property type="entry name" value="NADH_4Fe-4S"/>
    <property type="match status" value="1"/>
</dbReference>
<dbReference type="InterPro" id="IPR041921">
    <property type="entry name" value="NuoE_N"/>
</dbReference>
<name>A0A094WEI2_9BACT</name>
<dbReference type="SUPFAM" id="SSF142984">
    <property type="entry name" value="Nqo1 middle domain-like"/>
    <property type="match status" value="1"/>
</dbReference>
<reference evidence="11 12" key="1">
    <citation type="submission" date="2014-06" db="EMBL/GenBank/DDBJ databases">
        <title>Draft genome sequence of iron oxidizing acidophile Leptospirillum ferriphilum DSM14647.</title>
        <authorList>
            <person name="Cardenas J.P."/>
            <person name="Lazcano M."/>
            <person name="Ossandon F.J."/>
            <person name="Corbett M."/>
            <person name="Holmes D.S."/>
            <person name="Watkin E."/>
        </authorList>
    </citation>
    <scope>NUCLEOTIDE SEQUENCE [LARGE SCALE GENOMIC DNA]</scope>
    <source>
        <strain evidence="11 12">DSM 14647</strain>
    </source>
</reference>
<accession>A0A094WEI2</accession>
<feature type="domain" description="NADH-ubiquinone oxidoreductase 51kDa subunit iron-sulphur binding" evidence="10">
    <location>
        <begin position="508"/>
        <end position="553"/>
    </location>
</feature>
<dbReference type="PROSITE" id="PS00644">
    <property type="entry name" value="COMPLEX1_51K_1"/>
    <property type="match status" value="1"/>
</dbReference>
<evidence type="ECO:0000256" key="3">
    <source>
        <dbReference type="ARBA" id="ARBA00022485"/>
    </source>
</evidence>
<evidence type="ECO:0000259" key="10">
    <source>
        <dbReference type="SMART" id="SM00928"/>
    </source>
</evidence>